<keyword evidence="1" id="KW-0689">Ribosomal protein</keyword>
<dbReference type="EMBL" id="MU273490">
    <property type="protein sequence ID" value="KAI0035084.1"/>
    <property type="molecule type" value="Genomic_DNA"/>
</dbReference>
<accession>A0ACB8QTE0</accession>
<proteinExistence type="predicted"/>
<reference evidence="1" key="1">
    <citation type="submission" date="2021-02" db="EMBL/GenBank/DDBJ databases">
        <authorList>
            <consortium name="DOE Joint Genome Institute"/>
            <person name="Ahrendt S."/>
            <person name="Looney B.P."/>
            <person name="Miyauchi S."/>
            <person name="Morin E."/>
            <person name="Drula E."/>
            <person name="Courty P.E."/>
            <person name="Chicoki N."/>
            <person name="Fauchery L."/>
            <person name="Kohler A."/>
            <person name="Kuo A."/>
            <person name="Labutti K."/>
            <person name="Pangilinan J."/>
            <person name="Lipzen A."/>
            <person name="Riley R."/>
            <person name="Andreopoulos W."/>
            <person name="He G."/>
            <person name="Johnson J."/>
            <person name="Barry K.W."/>
            <person name="Grigoriev I.V."/>
            <person name="Nagy L."/>
            <person name="Hibbett D."/>
            <person name="Henrissat B."/>
            <person name="Matheny P.B."/>
            <person name="Labbe J."/>
            <person name="Martin F."/>
        </authorList>
    </citation>
    <scope>NUCLEOTIDE SEQUENCE</scope>
    <source>
        <strain evidence="1">EC-137</strain>
    </source>
</reference>
<protein>
    <submittedName>
        <fullName evidence="1">Ribosomal protein S5 domain 2-type protein</fullName>
    </submittedName>
</protein>
<sequence length="260" mass="27716">MAQSGSDRRRITGPEESRAPVFDDEDSVPWRIGEPRRGRGAKDIRPIFLKAGLISQANGSAYIETQRTKIACAVYGPRQSKSSAYSENGKLNVDVKFAPFSCPVRRAPLRDAEDRSVSVLMHQALVSAVRLELFPKAVIDIFVVVIECDGLDSCIASGTVACSTALANAGIEMLGLVMSCAAISVGDDIWLDPTGEEAENAVGSVILACMPALSTVTSVRQVGSMPPATAMQAMDICQERCTDIHQVVAQALLASTKNSE</sequence>
<keyword evidence="1" id="KW-0687">Ribonucleoprotein</keyword>
<name>A0ACB8QTE0_9AGAM</name>
<gene>
    <name evidence="1" type="ORF">K488DRAFT_44157</name>
</gene>
<organism evidence="1 2">
    <name type="scientific">Vararia minispora EC-137</name>
    <dbReference type="NCBI Taxonomy" id="1314806"/>
    <lineage>
        <taxon>Eukaryota</taxon>
        <taxon>Fungi</taxon>
        <taxon>Dikarya</taxon>
        <taxon>Basidiomycota</taxon>
        <taxon>Agaricomycotina</taxon>
        <taxon>Agaricomycetes</taxon>
        <taxon>Russulales</taxon>
        <taxon>Lachnocladiaceae</taxon>
        <taxon>Vararia</taxon>
    </lineage>
</organism>
<evidence type="ECO:0000313" key="1">
    <source>
        <dbReference type="EMBL" id="KAI0035084.1"/>
    </source>
</evidence>
<comment type="caution">
    <text evidence="1">The sequence shown here is derived from an EMBL/GenBank/DDBJ whole genome shotgun (WGS) entry which is preliminary data.</text>
</comment>
<reference evidence="1" key="2">
    <citation type="journal article" date="2022" name="New Phytol.">
        <title>Evolutionary transition to the ectomycorrhizal habit in the genomes of a hyperdiverse lineage of mushroom-forming fungi.</title>
        <authorList>
            <person name="Looney B."/>
            <person name="Miyauchi S."/>
            <person name="Morin E."/>
            <person name="Drula E."/>
            <person name="Courty P.E."/>
            <person name="Kohler A."/>
            <person name="Kuo A."/>
            <person name="LaButti K."/>
            <person name="Pangilinan J."/>
            <person name="Lipzen A."/>
            <person name="Riley R."/>
            <person name="Andreopoulos W."/>
            <person name="He G."/>
            <person name="Johnson J."/>
            <person name="Nolan M."/>
            <person name="Tritt A."/>
            <person name="Barry K.W."/>
            <person name="Grigoriev I.V."/>
            <person name="Nagy L.G."/>
            <person name="Hibbett D."/>
            <person name="Henrissat B."/>
            <person name="Matheny P.B."/>
            <person name="Labbe J."/>
            <person name="Martin F.M."/>
        </authorList>
    </citation>
    <scope>NUCLEOTIDE SEQUENCE</scope>
    <source>
        <strain evidence="1">EC-137</strain>
    </source>
</reference>
<keyword evidence="2" id="KW-1185">Reference proteome</keyword>
<dbReference type="Proteomes" id="UP000814128">
    <property type="component" value="Unassembled WGS sequence"/>
</dbReference>
<evidence type="ECO:0000313" key="2">
    <source>
        <dbReference type="Proteomes" id="UP000814128"/>
    </source>
</evidence>